<keyword evidence="7" id="KW-0833">Ubl conjugation pathway</keyword>
<proteinExistence type="predicted"/>
<dbReference type="Gene3D" id="3.30.40.10">
    <property type="entry name" value="Zinc/RING finger domain, C3HC4 (zinc finger)"/>
    <property type="match status" value="1"/>
</dbReference>
<dbReference type="InterPro" id="IPR013083">
    <property type="entry name" value="Znf_RING/FYVE/PHD"/>
</dbReference>
<evidence type="ECO:0000256" key="8">
    <source>
        <dbReference type="ARBA" id="ARBA00022833"/>
    </source>
</evidence>
<accession>A0A0C3S3T7</accession>
<dbReference type="InterPro" id="IPR031127">
    <property type="entry name" value="E3_UB_ligase_RBR"/>
</dbReference>
<evidence type="ECO:0000256" key="10">
    <source>
        <dbReference type="SAM" id="Coils"/>
    </source>
</evidence>
<dbReference type="InterPro" id="IPR001841">
    <property type="entry name" value="Znf_RING"/>
</dbReference>
<dbReference type="Proteomes" id="UP000053257">
    <property type="component" value="Unassembled WGS sequence"/>
</dbReference>
<keyword evidence="15" id="KW-1185">Reference proteome</keyword>
<feature type="domain" description="RING-type" evidence="13">
    <location>
        <begin position="130"/>
        <end position="345"/>
    </location>
</feature>
<keyword evidence="8" id="KW-0862">Zinc</keyword>
<name>A0A0C3S3T7_PHLG1</name>
<feature type="region of interest" description="Disordered" evidence="11">
    <location>
        <begin position="1"/>
        <end position="40"/>
    </location>
</feature>
<dbReference type="PANTHER" id="PTHR11685">
    <property type="entry name" value="RBR FAMILY RING FINGER AND IBR DOMAIN-CONTAINING"/>
    <property type="match status" value="1"/>
</dbReference>
<feature type="region of interest" description="Disordered" evidence="11">
    <location>
        <begin position="103"/>
        <end position="124"/>
    </location>
</feature>
<dbReference type="SUPFAM" id="SSF57850">
    <property type="entry name" value="RING/U-box"/>
    <property type="match status" value="3"/>
</dbReference>
<dbReference type="SMART" id="SM00647">
    <property type="entry name" value="IBR"/>
    <property type="match status" value="2"/>
</dbReference>
<comment type="catalytic activity">
    <reaction evidence="1">
        <text>[E2 ubiquitin-conjugating enzyme]-S-ubiquitinyl-L-cysteine + [acceptor protein]-L-lysine = [E2 ubiquitin-conjugating enzyme]-L-cysteine + [acceptor protein]-N(6)-ubiquitinyl-L-lysine.</text>
        <dbReference type="EC" id="2.3.2.31"/>
    </reaction>
</comment>
<evidence type="ECO:0000259" key="12">
    <source>
        <dbReference type="PROSITE" id="PS50089"/>
    </source>
</evidence>
<evidence type="ECO:0000256" key="11">
    <source>
        <dbReference type="SAM" id="MobiDB-lite"/>
    </source>
</evidence>
<evidence type="ECO:0000256" key="7">
    <source>
        <dbReference type="ARBA" id="ARBA00022786"/>
    </source>
</evidence>
<keyword evidence="4" id="KW-0479">Metal-binding</keyword>
<dbReference type="EMBL" id="KN840456">
    <property type="protein sequence ID" value="KIP10261.1"/>
    <property type="molecule type" value="Genomic_DNA"/>
</dbReference>
<dbReference type="GO" id="GO:0008270">
    <property type="term" value="F:zinc ion binding"/>
    <property type="evidence" value="ECO:0007669"/>
    <property type="project" value="UniProtKB-KW"/>
</dbReference>
<dbReference type="PROSITE" id="PS50089">
    <property type="entry name" value="ZF_RING_2"/>
    <property type="match status" value="1"/>
</dbReference>
<evidence type="ECO:0000256" key="6">
    <source>
        <dbReference type="ARBA" id="ARBA00022771"/>
    </source>
</evidence>
<dbReference type="PROSITE" id="PS51873">
    <property type="entry name" value="TRIAD"/>
    <property type="match status" value="1"/>
</dbReference>
<organism evidence="14 15">
    <name type="scientific">Phlebiopsis gigantea (strain 11061_1 CR5-6)</name>
    <name type="common">White-rot fungus</name>
    <name type="synonym">Peniophora gigantea</name>
    <dbReference type="NCBI Taxonomy" id="745531"/>
    <lineage>
        <taxon>Eukaryota</taxon>
        <taxon>Fungi</taxon>
        <taxon>Dikarya</taxon>
        <taxon>Basidiomycota</taxon>
        <taxon>Agaricomycotina</taxon>
        <taxon>Agaricomycetes</taxon>
        <taxon>Polyporales</taxon>
        <taxon>Phanerochaetaceae</taxon>
        <taxon>Phlebiopsis</taxon>
    </lineage>
</organism>
<feature type="domain" description="RING-type" evidence="12">
    <location>
        <begin position="134"/>
        <end position="174"/>
    </location>
</feature>
<dbReference type="STRING" id="745531.A0A0C3S3T7"/>
<keyword evidence="6 9" id="KW-0863">Zinc-finger</keyword>
<evidence type="ECO:0000256" key="1">
    <source>
        <dbReference type="ARBA" id="ARBA00001798"/>
    </source>
</evidence>
<dbReference type="InterPro" id="IPR002867">
    <property type="entry name" value="IBR_dom"/>
</dbReference>
<dbReference type="AlphaFoldDB" id="A0A0C3S3T7"/>
<evidence type="ECO:0000256" key="5">
    <source>
        <dbReference type="ARBA" id="ARBA00022737"/>
    </source>
</evidence>
<dbReference type="Pfam" id="PF21235">
    <property type="entry name" value="UBA_ARI1"/>
    <property type="match status" value="1"/>
</dbReference>
<dbReference type="Pfam" id="PF19422">
    <property type="entry name" value="Ariadne"/>
    <property type="match status" value="1"/>
</dbReference>
<dbReference type="InterPro" id="IPR045840">
    <property type="entry name" value="Ariadne"/>
</dbReference>
<dbReference type="GO" id="GO:0016567">
    <property type="term" value="P:protein ubiquitination"/>
    <property type="evidence" value="ECO:0007669"/>
    <property type="project" value="InterPro"/>
</dbReference>
<keyword evidence="10" id="KW-0175">Coiled coil</keyword>
<evidence type="ECO:0000256" key="2">
    <source>
        <dbReference type="ARBA" id="ARBA00012251"/>
    </source>
</evidence>
<feature type="coiled-coil region" evidence="10">
    <location>
        <begin position="438"/>
        <end position="465"/>
    </location>
</feature>
<evidence type="ECO:0000313" key="15">
    <source>
        <dbReference type="Proteomes" id="UP000053257"/>
    </source>
</evidence>
<dbReference type="FunFam" id="1.20.120.1750:FF:000007">
    <property type="entry name" value="RBR-type E3 ubiquitin transferase"/>
    <property type="match status" value="1"/>
</dbReference>
<dbReference type="Pfam" id="PF01485">
    <property type="entry name" value="IBR"/>
    <property type="match status" value="1"/>
</dbReference>
<gene>
    <name evidence="14" type="ORF">PHLGIDRAFT_247692</name>
</gene>
<protein>
    <recommendedName>
        <fullName evidence="2">RBR-type E3 ubiquitin transferase</fullName>
        <ecNumber evidence="2">2.3.2.31</ecNumber>
    </recommendedName>
</protein>
<evidence type="ECO:0000259" key="13">
    <source>
        <dbReference type="PROSITE" id="PS51873"/>
    </source>
</evidence>
<reference evidence="14 15" key="1">
    <citation type="journal article" date="2014" name="PLoS Genet.">
        <title>Analysis of the Phlebiopsis gigantea genome, transcriptome and secretome provides insight into its pioneer colonization strategies of wood.</title>
        <authorList>
            <person name="Hori C."/>
            <person name="Ishida T."/>
            <person name="Igarashi K."/>
            <person name="Samejima M."/>
            <person name="Suzuki H."/>
            <person name="Master E."/>
            <person name="Ferreira P."/>
            <person name="Ruiz-Duenas F.J."/>
            <person name="Held B."/>
            <person name="Canessa P."/>
            <person name="Larrondo L.F."/>
            <person name="Schmoll M."/>
            <person name="Druzhinina I.S."/>
            <person name="Kubicek C.P."/>
            <person name="Gaskell J.A."/>
            <person name="Kersten P."/>
            <person name="St John F."/>
            <person name="Glasner J."/>
            <person name="Sabat G."/>
            <person name="Splinter BonDurant S."/>
            <person name="Syed K."/>
            <person name="Yadav J."/>
            <person name="Mgbeahuruike A.C."/>
            <person name="Kovalchuk A."/>
            <person name="Asiegbu F.O."/>
            <person name="Lackner G."/>
            <person name="Hoffmeister D."/>
            <person name="Rencoret J."/>
            <person name="Gutierrez A."/>
            <person name="Sun H."/>
            <person name="Lindquist E."/>
            <person name="Barry K."/>
            <person name="Riley R."/>
            <person name="Grigoriev I.V."/>
            <person name="Henrissat B."/>
            <person name="Kues U."/>
            <person name="Berka R.M."/>
            <person name="Martinez A.T."/>
            <person name="Covert S.F."/>
            <person name="Blanchette R.A."/>
            <person name="Cullen D."/>
        </authorList>
    </citation>
    <scope>NUCLEOTIDE SEQUENCE [LARGE SCALE GENOMIC DNA]</scope>
    <source>
        <strain evidence="14 15">11061_1 CR5-6</strain>
    </source>
</reference>
<dbReference type="CDD" id="cd20346">
    <property type="entry name" value="BRcat_RBR_ANKIB1"/>
    <property type="match status" value="1"/>
</dbReference>
<sequence length="509" mass="58303">MSDYSDDDEPYTYDSDDAGPDEDDYDDDAPVAHKGKEKSSVADARSLSVADLESMMDKDVRNVASITGLEYPIASILLQHFRWNEDRLLEKFMDSSQAVLREVGEPQNVLPSPELSSRPSKRARLDTPSEDFMCMVCCDTPPAEDVWEPRCGHRFCTTCWKEYVQTKIKQEGQCLFKCMQDGCAVTMDQPSIKHFSDSTTFKRYKELFMQSYVGANANLRFCPHPSCTETVFSTGGRGDSLLTEVPIVHCGQGHAFCFGCGSDSDHRPLICRMVPEWVKNARDDAGTSQWIKANTRSCPKCQNSIEKAGGCNRIMCRHCQYQFCWLCMKKWETHGYNSTICNAWQEPEPDDSMNEAKTNLERWLFYFDRFNNHELSAKLDQDLVERTQEKMIEVQETSQLSWIESKFMQQAVEELSACRLTLKWSYAMAYFLCSGNQKQIFEDLQADLEKAVEELSQLLEEQIETDTVKALRSRMVDKTVYVRGRHEILLKDTAAGLAEGRWSWTIPVE</sequence>
<evidence type="ECO:0000256" key="3">
    <source>
        <dbReference type="ARBA" id="ARBA00022679"/>
    </source>
</evidence>
<dbReference type="HOGENOM" id="CLU_009823_4_1_1"/>
<evidence type="ECO:0000256" key="9">
    <source>
        <dbReference type="PROSITE-ProRule" id="PRU00175"/>
    </source>
</evidence>
<dbReference type="CDD" id="cd20356">
    <property type="entry name" value="Rcat_RBR_HHARI-like"/>
    <property type="match status" value="1"/>
</dbReference>
<keyword evidence="3" id="KW-0808">Transferase</keyword>
<dbReference type="InterPro" id="IPR048962">
    <property type="entry name" value="ARIH1-like_UBL"/>
</dbReference>
<dbReference type="GO" id="GO:0061630">
    <property type="term" value="F:ubiquitin protein ligase activity"/>
    <property type="evidence" value="ECO:0007669"/>
    <property type="project" value="UniProtKB-EC"/>
</dbReference>
<evidence type="ECO:0000313" key="14">
    <source>
        <dbReference type="EMBL" id="KIP10261.1"/>
    </source>
</evidence>
<dbReference type="OrthoDB" id="10009520at2759"/>
<dbReference type="EC" id="2.3.2.31" evidence="2"/>
<keyword evidence="5" id="KW-0677">Repeat</keyword>
<dbReference type="InterPro" id="IPR044066">
    <property type="entry name" value="TRIAD_supradom"/>
</dbReference>
<dbReference type="FunFam" id="3.30.40.10:FF:000019">
    <property type="entry name" value="RBR-type E3 ubiquitin transferase"/>
    <property type="match status" value="1"/>
</dbReference>
<feature type="compositionally biased region" description="Acidic residues" evidence="11">
    <location>
        <begin position="1"/>
        <end position="29"/>
    </location>
</feature>
<dbReference type="Pfam" id="PF22191">
    <property type="entry name" value="IBR_1"/>
    <property type="match status" value="1"/>
</dbReference>
<evidence type="ECO:0000256" key="4">
    <source>
        <dbReference type="ARBA" id="ARBA00022723"/>
    </source>
</evidence>
<dbReference type="Gene3D" id="1.20.120.1750">
    <property type="match status" value="1"/>
</dbReference>